<accession>A0ABU7E6R4</accession>
<organism evidence="2 3">
    <name type="scientific">Characodon lateralis</name>
    <dbReference type="NCBI Taxonomy" id="208331"/>
    <lineage>
        <taxon>Eukaryota</taxon>
        <taxon>Metazoa</taxon>
        <taxon>Chordata</taxon>
        <taxon>Craniata</taxon>
        <taxon>Vertebrata</taxon>
        <taxon>Euteleostomi</taxon>
        <taxon>Actinopterygii</taxon>
        <taxon>Neopterygii</taxon>
        <taxon>Teleostei</taxon>
        <taxon>Neoteleostei</taxon>
        <taxon>Acanthomorphata</taxon>
        <taxon>Ovalentaria</taxon>
        <taxon>Atherinomorphae</taxon>
        <taxon>Cyprinodontiformes</taxon>
        <taxon>Goodeidae</taxon>
        <taxon>Characodon</taxon>
    </lineage>
</organism>
<feature type="region of interest" description="Disordered" evidence="1">
    <location>
        <begin position="1"/>
        <end position="70"/>
    </location>
</feature>
<evidence type="ECO:0000313" key="2">
    <source>
        <dbReference type="EMBL" id="MED6282481.1"/>
    </source>
</evidence>
<dbReference type="Proteomes" id="UP001352852">
    <property type="component" value="Unassembled WGS sequence"/>
</dbReference>
<gene>
    <name evidence="2" type="ORF">CHARACLAT_032594</name>
</gene>
<reference evidence="2 3" key="1">
    <citation type="submission" date="2021-06" db="EMBL/GenBank/DDBJ databases">
        <authorList>
            <person name="Palmer J.M."/>
        </authorList>
    </citation>
    <scope>NUCLEOTIDE SEQUENCE [LARGE SCALE GENOMIC DNA]</scope>
    <source>
        <strain evidence="2 3">CL_MEX2019</strain>
        <tissue evidence="2">Muscle</tissue>
    </source>
</reference>
<keyword evidence="3" id="KW-1185">Reference proteome</keyword>
<dbReference type="EMBL" id="JAHUTJ010046923">
    <property type="protein sequence ID" value="MED6282481.1"/>
    <property type="molecule type" value="Genomic_DNA"/>
</dbReference>
<proteinExistence type="predicted"/>
<comment type="caution">
    <text evidence="2">The sequence shown here is derived from an EMBL/GenBank/DDBJ whole genome shotgun (WGS) entry which is preliminary data.</text>
</comment>
<sequence length="70" mass="7805">MISPAEKRATPRTQSEESSDASVSVDSKQQFSPLHGEDSTETTARHNPSRCSLQHRKLPTCASMRSRQFT</sequence>
<name>A0ABU7E6R4_9TELE</name>
<feature type="compositionally biased region" description="Polar residues" evidence="1">
    <location>
        <begin position="41"/>
        <end position="52"/>
    </location>
</feature>
<protein>
    <submittedName>
        <fullName evidence="2">Uncharacterized protein</fullName>
    </submittedName>
</protein>
<evidence type="ECO:0000313" key="3">
    <source>
        <dbReference type="Proteomes" id="UP001352852"/>
    </source>
</evidence>
<evidence type="ECO:0000256" key="1">
    <source>
        <dbReference type="SAM" id="MobiDB-lite"/>
    </source>
</evidence>